<dbReference type="EnsemblMetazoa" id="MDOA004168-RA">
    <property type="protein sequence ID" value="MDOA004168-PA"/>
    <property type="gene ID" value="MDOA004168"/>
</dbReference>
<dbReference type="Pfam" id="PF06477">
    <property type="entry name" value="DUF1091"/>
    <property type="match status" value="1"/>
</dbReference>
<dbReference type="InterPro" id="IPR010512">
    <property type="entry name" value="DUF1091"/>
</dbReference>
<dbReference type="PANTHER" id="PTHR20898:SF0">
    <property type="entry name" value="DAEDALUS ON 3-RELATED"/>
    <property type="match status" value="1"/>
</dbReference>
<accession>A0A1I8MEU0</accession>
<dbReference type="AlphaFoldDB" id="A0A1I8MEU0"/>
<dbReference type="PANTHER" id="PTHR20898">
    <property type="entry name" value="DAEDALUS ON 3-RELATED-RELATED"/>
    <property type="match status" value="1"/>
</dbReference>
<reference evidence="1" key="1">
    <citation type="submission" date="2020-05" db="UniProtKB">
        <authorList>
            <consortium name="EnsemblMetazoa"/>
        </authorList>
    </citation>
    <scope>IDENTIFICATION</scope>
    <source>
        <strain evidence="1">Aabys</strain>
    </source>
</reference>
<sequence>CHSSTTVIIKKIECKIIDPDFVDFPVCEVMANGKKSSVSVTAHIRQLPVSSVSLNVVLQPLYGKNLAMLNATWDACAFMKNRKRNRALNRLFKYLAPYTNVNHSCPYNHDIIVRNFTLWNQTPLFSSPNVAFKISIGVYAGDKYRALLVGRADLEN</sequence>
<name>A0A1I8MEU0_MUSDO</name>
<evidence type="ECO:0000313" key="1">
    <source>
        <dbReference type="EnsemblMetazoa" id="MDOA004168-PA"/>
    </source>
</evidence>
<dbReference type="SMART" id="SM00697">
    <property type="entry name" value="DM8"/>
    <property type="match status" value="1"/>
</dbReference>
<dbReference type="VEuPathDB" id="VectorBase:MDOA004168"/>
<organism evidence="1">
    <name type="scientific">Musca domestica</name>
    <name type="common">House fly</name>
    <dbReference type="NCBI Taxonomy" id="7370"/>
    <lineage>
        <taxon>Eukaryota</taxon>
        <taxon>Metazoa</taxon>
        <taxon>Ecdysozoa</taxon>
        <taxon>Arthropoda</taxon>
        <taxon>Hexapoda</taxon>
        <taxon>Insecta</taxon>
        <taxon>Pterygota</taxon>
        <taxon>Neoptera</taxon>
        <taxon>Endopterygota</taxon>
        <taxon>Diptera</taxon>
        <taxon>Brachycera</taxon>
        <taxon>Muscomorpha</taxon>
        <taxon>Muscoidea</taxon>
        <taxon>Muscidae</taxon>
        <taxon>Musca</taxon>
    </lineage>
</organism>
<protein>
    <submittedName>
        <fullName evidence="1">Uncharacterized protein</fullName>
    </submittedName>
</protein>
<proteinExistence type="predicted"/>
<dbReference type="VEuPathDB" id="VectorBase:MDOMA2_018781"/>